<dbReference type="PANTHER" id="PTHR42788:SF13">
    <property type="entry name" value="ALIPHATIC SULFONATES IMPORT ATP-BINDING PROTEIN SSUB"/>
    <property type="match status" value="1"/>
</dbReference>
<evidence type="ECO:0000256" key="4">
    <source>
        <dbReference type="ARBA" id="ARBA00022840"/>
    </source>
</evidence>
<dbReference type="SUPFAM" id="SSF52540">
    <property type="entry name" value="P-loop containing nucleoside triphosphate hydrolases"/>
    <property type="match status" value="1"/>
</dbReference>
<evidence type="ECO:0000256" key="2">
    <source>
        <dbReference type="ARBA" id="ARBA00022448"/>
    </source>
</evidence>
<organism evidence="6 7">
    <name type="scientific">Albimonas donghaensis</name>
    <dbReference type="NCBI Taxonomy" id="356660"/>
    <lineage>
        <taxon>Bacteria</taxon>
        <taxon>Pseudomonadati</taxon>
        <taxon>Pseudomonadota</taxon>
        <taxon>Alphaproteobacteria</taxon>
        <taxon>Rhodobacterales</taxon>
        <taxon>Paracoccaceae</taxon>
        <taxon>Albimonas</taxon>
    </lineage>
</organism>
<dbReference type="EMBL" id="FNMZ01000002">
    <property type="protein sequence ID" value="SDW88596.1"/>
    <property type="molecule type" value="Genomic_DNA"/>
</dbReference>
<dbReference type="InterPro" id="IPR050166">
    <property type="entry name" value="ABC_transporter_ATP-bind"/>
</dbReference>
<evidence type="ECO:0000256" key="1">
    <source>
        <dbReference type="ARBA" id="ARBA00005417"/>
    </source>
</evidence>
<gene>
    <name evidence="6" type="ORF">SAMN05444336_102630</name>
</gene>
<evidence type="ECO:0000256" key="3">
    <source>
        <dbReference type="ARBA" id="ARBA00022741"/>
    </source>
</evidence>
<dbReference type="PANTHER" id="PTHR42788">
    <property type="entry name" value="TAURINE IMPORT ATP-BINDING PROTEIN-RELATED"/>
    <property type="match status" value="1"/>
</dbReference>
<dbReference type="PROSITE" id="PS50893">
    <property type="entry name" value="ABC_TRANSPORTER_2"/>
    <property type="match status" value="1"/>
</dbReference>
<proteinExistence type="inferred from homology"/>
<evidence type="ECO:0000259" key="5">
    <source>
        <dbReference type="PROSITE" id="PS50893"/>
    </source>
</evidence>
<dbReference type="InterPro" id="IPR003593">
    <property type="entry name" value="AAA+_ATPase"/>
</dbReference>
<keyword evidence="2" id="KW-0813">Transport</keyword>
<dbReference type="AlphaFoldDB" id="A0A1H2X758"/>
<keyword evidence="7" id="KW-1185">Reference proteome</keyword>
<name>A0A1H2X758_9RHOB</name>
<reference evidence="6 7" key="1">
    <citation type="submission" date="2016-10" db="EMBL/GenBank/DDBJ databases">
        <authorList>
            <person name="de Groot N.N."/>
        </authorList>
    </citation>
    <scope>NUCLEOTIDE SEQUENCE [LARGE SCALE GENOMIC DNA]</scope>
    <source>
        <strain evidence="6 7">DSM 17890</strain>
    </source>
</reference>
<dbReference type="Pfam" id="PF00005">
    <property type="entry name" value="ABC_tran"/>
    <property type="match status" value="1"/>
</dbReference>
<sequence length="263" mass="28192">MMAHAADTRGRVEFRAVEIAFDGRRGPTPAVTRTTLTLEPGTFTAIIGPSGCGKSTLLNAAAGFIAPAHGEILVDGAPVRGPDPEIGVIFQQYALFPWLTALGNVDFALRRFGFSRAERRQKAMAALAEVGLRGQEKKFPGQLSGGMKQRVAIARTFAGRPKALLMDEPFGALDAQTRGSMHDLLSGVWRAHLATVLFITHDVDEALVLADRIHVMSSGPGRIVESFELSAARPRSAARFDAAQLAMRARILDLLRPAAEPAA</sequence>
<dbReference type="Proteomes" id="UP000199118">
    <property type="component" value="Unassembled WGS sequence"/>
</dbReference>
<evidence type="ECO:0000313" key="7">
    <source>
        <dbReference type="Proteomes" id="UP000199118"/>
    </source>
</evidence>
<keyword evidence="3" id="KW-0547">Nucleotide-binding</keyword>
<dbReference type="GO" id="GO:0016887">
    <property type="term" value="F:ATP hydrolysis activity"/>
    <property type="evidence" value="ECO:0007669"/>
    <property type="project" value="InterPro"/>
</dbReference>
<keyword evidence="4 6" id="KW-0067">ATP-binding</keyword>
<comment type="similarity">
    <text evidence="1">Belongs to the ABC transporter superfamily.</text>
</comment>
<dbReference type="GO" id="GO:0005524">
    <property type="term" value="F:ATP binding"/>
    <property type="evidence" value="ECO:0007669"/>
    <property type="project" value="UniProtKB-KW"/>
</dbReference>
<dbReference type="InterPro" id="IPR017871">
    <property type="entry name" value="ABC_transporter-like_CS"/>
</dbReference>
<dbReference type="Gene3D" id="3.40.50.300">
    <property type="entry name" value="P-loop containing nucleotide triphosphate hydrolases"/>
    <property type="match status" value="1"/>
</dbReference>
<dbReference type="InterPro" id="IPR003439">
    <property type="entry name" value="ABC_transporter-like_ATP-bd"/>
</dbReference>
<dbReference type="CDD" id="cd03293">
    <property type="entry name" value="ABC_NrtD_SsuB_transporters"/>
    <property type="match status" value="1"/>
</dbReference>
<dbReference type="PROSITE" id="PS00211">
    <property type="entry name" value="ABC_TRANSPORTER_1"/>
    <property type="match status" value="1"/>
</dbReference>
<feature type="domain" description="ABC transporter" evidence="5">
    <location>
        <begin position="14"/>
        <end position="243"/>
    </location>
</feature>
<dbReference type="STRING" id="356660.SAMN05444336_102630"/>
<evidence type="ECO:0000313" key="6">
    <source>
        <dbReference type="EMBL" id="SDW88596.1"/>
    </source>
</evidence>
<dbReference type="SMART" id="SM00382">
    <property type="entry name" value="AAA"/>
    <property type="match status" value="1"/>
</dbReference>
<accession>A0A1H2X758</accession>
<dbReference type="InterPro" id="IPR027417">
    <property type="entry name" value="P-loop_NTPase"/>
</dbReference>
<protein>
    <submittedName>
        <fullName evidence="6">NitT/TauT family transport system ATP-binding protein</fullName>
    </submittedName>
</protein>